<protein>
    <submittedName>
        <fullName evidence="1">Uncharacterized protein</fullName>
    </submittedName>
</protein>
<gene>
    <name evidence="1" type="ORF">AU512_14800</name>
</gene>
<reference evidence="1 2" key="1">
    <citation type="submission" date="2016-02" db="EMBL/GenBank/DDBJ databases">
        <title>Species-wide whole genome sequencing reveals diversity, host range in Lonsdalea quercina.</title>
        <authorList>
            <person name="Li Y."/>
        </authorList>
    </citation>
    <scope>NUCLEOTIDE SEQUENCE [LARGE SCALE GENOMIC DNA]</scope>
    <source>
        <strain evidence="1 2">LMG 26265</strain>
    </source>
</reference>
<proteinExistence type="predicted"/>
<keyword evidence="2" id="KW-1185">Reference proteome</keyword>
<dbReference type="Proteomes" id="UP000194040">
    <property type="component" value="Unassembled WGS sequence"/>
</dbReference>
<evidence type="ECO:0000313" key="2">
    <source>
        <dbReference type="Proteomes" id="UP000194040"/>
    </source>
</evidence>
<sequence>MDKKRAILRSGLSIKDLWGLKKSYISARKKTMDLDTTEKDIAAFADYILFMSYTSWKGLLIPSLIPLCFAVDHIYKSKDFFLPH</sequence>
<name>A0ABX3XE23_9GAMM</name>
<comment type="caution">
    <text evidence="1">The sequence shown here is derived from an EMBL/GenBank/DDBJ whole genome shotgun (WGS) entry which is preliminary data.</text>
</comment>
<dbReference type="EMBL" id="LUTQ01000062">
    <property type="protein sequence ID" value="OSN06767.1"/>
    <property type="molecule type" value="Genomic_DNA"/>
</dbReference>
<dbReference type="RefSeq" id="WP_094102038.1">
    <property type="nucleotide sequence ID" value="NZ_LUTQ01000062.1"/>
</dbReference>
<organism evidence="1 2">
    <name type="scientific">Lonsdalea iberica</name>
    <dbReference type="NCBI Taxonomy" id="1082703"/>
    <lineage>
        <taxon>Bacteria</taxon>
        <taxon>Pseudomonadati</taxon>
        <taxon>Pseudomonadota</taxon>
        <taxon>Gammaproteobacteria</taxon>
        <taxon>Enterobacterales</taxon>
        <taxon>Pectobacteriaceae</taxon>
        <taxon>Lonsdalea</taxon>
    </lineage>
</organism>
<accession>A0ABX3XE23</accession>
<evidence type="ECO:0000313" key="1">
    <source>
        <dbReference type="EMBL" id="OSN06767.1"/>
    </source>
</evidence>